<name>A0A841HNR1_9GAMM</name>
<gene>
    <name evidence="6" type="primary">bamD</name>
    <name evidence="8" type="ORF">HNQ60_003818</name>
</gene>
<evidence type="ECO:0000256" key="6">
    <source>
        <dbReference type="HAMAP-Rule" id="MF_00922"/>
    </source>
</evidence>
<dbReference type="PROSITE" id="PS51257">
    <property type="entry name" value="PROKAR_LIPOPROTEIN"/>
    <property type="match status" value="1"/>
</dbReference>
<evidence type="ECO:0000313" key="8">
    <source>
        <dbReference type="EMBL" id="MBB6094931.1"/>
    </source>
</evidence>
<dbReference type="CDD" id="cd15830">
    <property type="entry name" value="BamD"/>
    <property type="match status" value="1"/>
</dbReference>
<dbReference type="GO" id="GO:1990063">
    <property type="term" value="C:Bam protein complex"/>
    <property type="evidence" value="ECO:0007669"/>
    <property type="project" value="TreeGrafter"/>
</dbReference>
<dbReference type="GO" id="GO:0051205">
    <property type="term" value="P:protein insertion into membrane"/>
    <property type="evidence" value="ECO:0007669"/>
    <property type="project" value="UniProtKB-UniRule"/>
</dbReference>
<dbReference type="NCBIfam" id="TIGR03302">
    <property type="entry name" value="OM_YfiO"/>
    <property type="match status" value="1"/>
</dbReference>
<comment type="similarity">
    <text evidence="6">Belongs to the BamD family.</text>
</comment>
<dbReference type="HAMAP" id="MF_00922">
    <property type="entry name" value="OM_assembly_BamD"/>
    <property type="match status" value="1"/>
</dbReference>
<evidence type="ECO:0000256" key="3">
    <source>
        <dbReference type="ARBA" id="ARBA00023139"/>
    </source>
</evidence>
<evidence type="ECO:0000256" key="2">
    <source>
        <dbReference type="ARBA" id="ARBA00023136"/>
    </source>
</evidence>
<keyword evidence="3 6" id="KW-0564">Palmitate</keyword>
<dbReference type="EMBL" id="JACHHZ010000004">
    <property type="protein sequence ID" value="MBB6094931.1"/>
    <property type="molecule type" value="Genomic_DNA"/>
</dbReference>
<sequence>MLSNFRTPLLILTTVVALALGACGGNKAKEIIGSADKLYEAARKASDNGNYRDAIAYYEALEARFPFSNPAKQGQLDLMYAYYRNAEPESAIDQADQFIRENPAHPRVDYAYYIKGLAQFERNPNFMERWFNADLSMRPPIDARKSFQAFQTLVERYPNSEYAPDSRQRMIFLRNRLAAYEVYVADYYLKRGAYVGAINRSKYTIENYDGAPQMQHALMIMSESYKRLGMADLAAETDKVIQTNYAGVSPDSVGKVGKEKWWKFW</sequence>
<dbReference type="Gene3D" id="1.25.40.10">
    <property type="entry name" value="Tetratricopeptide repeat domain"/>
    <property type="match status" value="1"/>
</dbReference>
<dbReference type="Pfam" id="PF13525">
    <property type="entry name" value="YfiO"/>
    <property type="match status" value="1"/>
</dbReference>
<comment type="caution">
    <text evidence="8">The sequence shown here is derived from an EMBL/GenBank/DDBJ whole genome shotgun (WGS) entry which is preliminary data.</text>
</comment>
<organism evidence="8 9">
    <name type="scientific">Povalibacter uvarum</name>
    <dbReference type="NCBI Taxonomy" id="732238"/>
    <lineage>
        <taxon>Bacteria</taxon>
        <taxon>Pseudomonadati</taxon>
        <taxon>Pseudomonadota</taxon>
        <taxon>Gammaproteobacteria</taxon>
        <taxon>Steroidobacterales</taxon>
        <taxon>Steroidobacteraceae</taxon>
        <taxon>Povalibacter</taxon>
    </lineage>
</organism>
<comment type="subunit">
    <text evidence="6">Part of the Bam complex.</text>
</comment>
<dbReference type="RefSeq" id="WP_184334318.1">
    <property type="nucleotide sequence ID" value="NZ_JACHHZ010000004.1"/>
</dbReference>
<evidence type="ECO:0000256" key="1">
    <source>
        <dbReference type="ARBA" id="ARBA00022729"/>
    </source>
</evidence>
<feature type="domain" description="Outer membrane lipoprotein BamD-like" evidence="7">
    <location>
        <begin position="35"/>
        <end position="237"/>
    </location>
</feature>
<dbReference type="InterPro" id="IPR039565">
    <property type="entry name" value="BamD-like"/>
</dbReference>
<protein>
    <recommendedName>
        <fullName evidence="6">Outer membrane protein assembly factor BamD</fullName>
    </recommendedName>
</protein>
<evidence type="ECO:0000256" key="4">
    <source>
        <dbReference type="ARBA" id="ARBA00023237"/>
    </source>
</evidence>
<dbReference type="InterPro" id="IPR011990">
    <property type="entry name" value="TPR-like_helical_dom_sf"/>
</dbReference>
<keyword evidence="1 6" id="KW-0732">Signal</keyword>
<accession>A0A841HNR1</accession>
<evidence type="ECO:0000256" key="5">
    <source>
        <dbReference type="ARBA" id="ARBA00023288"/>
    </source>
</evidence>
<comment type="function">
    <text evidence="6">Part of the outer membrane protein assembly complex, which is involved in assembly and insertion of beta-barrel proteins into the outer membrane.</text>
</comment>
<keyword evidence="9" id="KW-1185">Reference proteome</keyword>
<keyword evidence="2 6" id="KW-0472">Membrane</keyword>
<dbReference type="SUPFAM" id="SSF48452">
    <property type="entry name" value="TPR-like"/>
    <property type="match status" value="1"/>
</dbReference>
<evidence type="ECO:0000313" key="9">
    <source>
        <dbReference type="Proteomes" id="UP000588068"/>
    </source>
</evidence>
<dbReference type="Proteomes" id="UP000588068">
    <property type="component" value="Unassembled WGS sequence"/>
</dbReference>
<evidence type="ECO:0000259" key="7">
    <source>
        <dbReference type="Pfam" id="PF13525"/>
    </source>
</evidence>
<dbReference type="GO" id="GO:0043165">
    <property type="term" value="P:Gram-negative-bacterium-type cell outer membrane assembly"/>
    <property type="evidence" value="ECO:0007669"/>
    <property type="project" value="UniProtKB-UniRule"/>
</dbReference>
<dbReference type="AlphaFoldDB" id="A0A841HNR1"/>
<keyword evidence="5 6" id="KW-0449">Lipoprotein</keyword>
<dbReference type="InterPro" id="IPR017689">
    <property type="entry name" value="BamD"/>
</dbReference>
<proteinExistence type="inferred from homology"/>
<keyword evidence="4 6" id="KW-0998">Cell outer membrane</keyword>
<dbReference type="PANTHER" id="PTHR37423:SF1">
    <property type="entry name" value="OUTER MEMBRANE PROTEIN ASSEMBLY FACTOR BAMD"/>
    <property type="match status" value="1"/>
</dbReference>
<reference evidence="8 9" key="1">
    <citation type="submission" date="2020-08" db="EMBL/GenBank/DDBJ databases">
        <title>Genomic Encyclopedia of Type Strains, Phase IV (KMG-IV): sequencing the most valuable type-strain genomes for metagenomic binning, comparative biology and taxonomic classification.</title>
        <authorList>
            <person name="Goeker M."/>
        </authorList>
    </citation>
    <scope>NUCLEOTIDE SEQUENCE [LARGE SCALE GENOMIC DNA]</scope>
    <source>
        <strain evidence="8 9">DSM 26723</strain>
    </source>
</reference>
<dbReference type="PANTHER" id="PTHR37423">
    <property type="entry name" value="SOLUBLE LYTIC MUREIN TRANSGLYCOSYLASE-RELATED"/>
    <property type="match status" value="1"/>
</dbReference>
<comment type="subcellular location">
    <subcellularLocation>
        <location evidence="6">Cell outer membrane</location>
        <topology evidence="6">Lipid-anchor</topology>
    </subcellularLocation>
</comment>